<dbReference type="EMBL" id="SNYI01000001">
    <property type="protein sequence ID" value="TDQ33141.1"/>
    <property type="molecule type" value="Genomic_DNA"/>
</dbReference>
<evidence type="ECO:0000256" key="3">
    <source>
        <dbReference type="ARBA" id="ARBA00022692"/>
    </source>
</evidence>
<dbReference type="SUPFAM" id="SSF103481">
    <property type="entry name" value="Multidrug resistance efflux transporter EmrE"/>
    <property type="match status" value="1"/>
</dbReference>
<feature type="transmembrane region" description="Helical" evidence="6">
    <location>
        <begin position="124"/>
        <end position="144"/>
    </location>
</feature>
<evidence type="ECO:0000256" key="2">
    <source>
        <dbReference type="ARBA" id="ARBA00022475"/>
    </source>
</evidence>
<keyword evidence="4 6" id="KW-1133">Transmembrane helix</keyword>
<dbReference type="PANTHER" id="PTHR32322">
    <property type="entry name" value="INNER MEMBRANE TRANSPORTER"/>
    <property type="match status" value="1"/>
</dbReference>
<organism evidence="8 9">
    <name type="scientific">Zeaxanthinibacter enoshimensis</name>
    <dbReference type="NCBI Taxonomy" id="392009"/>
    <lineage>
        <taxon>Bacteria</taxon>
        <taxon>Pseudomonadati</taxon>
        <taxon>Bacteroidota</taxon>
        <taxon>Flavobacteriia</taxon>
        <taxon>Flavobacteriales</taxon>
        <taxon>Flavobacteriaceae</taxon>
        <taxon>Zeaxanthinibacter</taxon>
    </lineage>
</organism>
<evidence type="ECO:0000313" key="8">
    <source>
        <dbReference type="EMBL" id="TDQ33141.1"/>
    </source>
</evidence>
<keyword evidence="9" id="KW-1185">Reference proteome</keyword>
<dbReference type="RefSeq" id="WP_133643149.1">
    <property type="nucleotide sequence ID" value="NZ_SNYI01000001.1"/>
</dbReference>
<comment type="caution">
    <text evidence="8">The sequence shown here is derived from an EMBL/GenBank/DDBJ whole genome shotgun (WGS) entry which is preliminary data.</text>
</comment>
<feature type="transmembrane region" description="Helical" evidence="6">
    <location>
        <begin position="240"/>
        <end position="262"/>
    </location>
</feature>
<sequence>MRGILLIFIAACCYGVLSPIVKLAYGAGYTVSDVTGVQALIGMLFFWIVSLSQSAARKRSERKPLKVKKAVKLMLLGLPIGLTSMFYYQAVEFIPASLGILLLFQFTWIGILAEAIANREFPSGIKLIALVLLLGGTALVAGVRPESFNFWGTIYGFLAAISYSAFIWINGRVATDVPAVPKSKWMMTGATLLIFAVYTPEFLWDGALTDGLLYYGVPLALFGTIIPPLFFALGVPLIGVGLTSILSAVELPVAVLFSMLLLSEPVSAWQWVGVCIILTGVLLPNRNVLAEARV</sequence>
<keyword evidence="5 6" id="KW-0472">Membrane</keyword>
<feature type="domain" description="EamA" evidence="7">
    <location>
        <begin position="2"/>
        <end position="140"/>
    </location>
</feature>
<dbReference type="InterPro" id="IPR000620">
    <property type="entry name" value="EamA_dom"/>
</dbReference>
<dbReference type="PANTHER" id="PTHR32322:SF18">
    <property type="entry name" value="S-ADENOSYLMETHIONINE_S-ADENOSYLHOMOCYSTEINE TRANSPORTER"/>
    <property type="match status" value="1"/>
</dbReference>
<feature type="transmembrane region" description="Helical" evidence="6">
    <location>
        <begin position="150"/>
        <end position="171"/>
    </location>
</feature>
<dbReference type="InterPro" id="IPR050638">
    <property type="entry name" value="AA-Vitamin_Transporters"/>
</dbReference>
<feature type="transmembrane region" description="Helical" evidence="6">
    <location>
        <begin position="36"/>
        <end position="52"/>
    </location>
</feature>
<protein>
    <submittedName>
        <fullName evidence="8">Threonine/homoserine efflux transporter RhtA</fullName>
    </submittedName>
</protein>
<evidence type="ECO:0000313" key="9">
    <source>
        <dbReference type="Proteomes" id="UP000295468"/>
    </source>
</evidence>
<gene>
    <name evidence="8" type="ORF">CLV82_0979</name>
</gene>
<reference evidence="8 9" key="1">
    <citation type="submission" date="2019-03" db="EMBL/GenBank/DDBJ databases">
        <title>Genomic Encyclopedia of Archaeal and Bacterial Type Strains, Phase II (KMG-II): from individual species to whole genera.</title>
        <authorList>
            <person name="Goeker M."/>
        </authorList>
    </citation>
    <scope>NUCLEOTIDE SEQUENCE [LARGE SCALE GENOMIC DNA]</scope>
    <source>
        <strain evidence="8 9">DSM 18435</strain>
    </source>
</reference>
<feature type="transmembrane region" description="Helical" evidence="6">
    <location>
        <begin position="212"/>
        <end position="233"/>
    </location>
</feature>
<dbReference type="InterPro" id="IPR037185">
    <property type="entry name" value="EmrE-like"/>
</dbReference>
<evidence type="ECO:0000256" key="5">
    <source>
        <dbReference type="ARBA" id="ARBA00023136"/>
    </source>
</evidence>
<proteinExistence type="predicted"/>
<dbReference type="Proteomes" id="UP000295468">
    <property type="component" value="Unassembled WGS sequence"/>
</dbReference>
<feature type="transmembrane region" description="Helical" evidence="6">
    <location>
        <begin position="73"/>
        <end position="90"/>
    </location>
</feature>
<evidence type="ECO:0000259" key="7">
    <source>
        <dbReference type="Pfam" id="PF00892"/>
    </source>
</evidence>
<comment type="subcellular location">
    <subcellularLocation>
        <location evidence="1">Cell membrane</location>
        <topology evidence="1">Multi-pass membrane protein</topology>
    </subcellularLocation>
</comment>
<name>A0A4V3D464_9FLAO</name>
<dbReference type="GO" id="GO:0005886">
    <property type="term" value="C:plasma membrane"/>
    <property type="evidence" value="ECO:0007669"/>
    <property type="project" value="UniProtKB-SubCell"/>
</dbReference>
<dbReference type="OrthoDB" id="3180815at2"/>
<keyword evidence="2" id="KW-1003">Cell membrane</keyword>
<dbReference type="AlphaFoldDB" id="A0A4V3D464"/>
<evidence type="ECO:0000256" key="4">
    <source>
        <dbReference type="ARBA" id="ARBA00022989"/>
    </source>
</evidence>
<keyword evidence="3 6" id="KW-0812">Transmembrane</keyword>
<evidence type="ECO:0000256" key="1">
    <source>
        <dbReference type="ARBA" id="ARBA00004651"/>
    </source>
</evidence>
<accession>A0A4V3D464</accession>
<feature type="domain" description="EamA" evidence="7">
    <location>
        <begin position="151"/>
        <end position="283"/>
    </location>
</feature>
<feature type="transmembrane region" description="Helical" evidence="6">
    <location>
        <begin position="183"/>
        <end position="200"/>
    </location>
</feature>
<feature type="transmembrane region" description="Helical" evidence="6">
    <location>
        <begin position="268"/>
        <end position="285"/>
    </location>
</feature>
<dbReference type="Pfam" id="PF00892">
    <property type="entry name" value="EamA"/>
    <property type="match status" value="2"/>
</dbReference>
<evidence type="ECO:0000256" key="6">
    <source>
        <dbReference type="SAM" id="Phobius"/>
    </source>
</evidence>
<feature type="transmembrane region" description="Helical" evidence="6">
    <location>
        <begin position="96"/>
        <end position="117"/>
    </location>
</feature>